<reference evidence="1" key="2">
    <citation type="journal article" date="2010" name="Nature">
        <title>Comparative genomics reveals mobile pathogenicity chromosomes in Fusarium.</title>
        <authorList>
            <person name="Ma L.J."/>
            <person name="van der Does H.C."/>
            <person name="Borkovich K.A."/>
            <person name="Coleman J.J."/>
            <person name="Daboussi M.J."/>
            <person name="Di Pietro A."/>
            <person name="Dufresne M."/>
            <person name="Freitag M."/>
            <person name="Grabherr M."/>
            <person name="Henrissat B."/>
            <person name="Houterman P.M."/>
            <person name="Kang S."/>
            <person name="Shim W.B."/>
            <person name="Woloshuk C."/>
            <person name="Xie X."/>
            <person name="Xu J.R."/>
            <person name="Antoniw J."/>
            <person name="Baker S.E."/>
            <person name="Bluhm B.H."/>
            <person name="Breakspear A."/>
            <person name="Brown D.W."/>
            <person name="Butchko R.A."/>
            <person name="Chapman S."/>
            <person name="Coulson R."/>
            <person name="Coutinho P.M."/>
            <person name="Danchin E.G."/>
            <person name="Diener A."/>
            <person name="Gale L.R."/>
            <person name="Gardiner D.M."/>
            <person name="Goff S."/>
            <person name="Hammond-Kosack K.E."/>
            <person name="Hilburn K."/>
            <person name="Hua-Van A."/>
            <person name="Jonkers W."/>
            <person name="Kazan K."/>
            <person name="Kodira C.D."/>
            <person name="Koehrsen M."/>
            <person name="Kumar L."/>
            <person name="Lee Y.H."/>
            <person name="Li L."/>
            <person name="Manners J.M."/>
            <person name="Miranda-Saavedra D."/>
            <person name="Mukherjee M."/>
            <person name="Park G."/>
            <person name="Park J."/>
            <person name="Park S.Y."/>
            <person name="Proctor R.H."/>
            <person name="Regev A."/>
            <person name="Ruiz-Roldan M.C."/>
            <person name="Sain D."/>
            <person name="Sakthikumar S."/>
            <person name="Sykes S."/>
            <person name="Schwartz D.C."/>
            <person name="Turgeon B.G."/>
            <person name="Wapinski I."/>
            <person name="Yoder O."/>
            <person name="Young S."/>
            <person name="Zeng Q."/>
            <person name="Zhou S."/>
            <person name="Galagan J."/>
            <person name="Cuomo C.A."/>
            <person name="Kistler H.C."/>
            <person name="Rep M."/>
        </authorList>
    </citation>
    <scope>NUCLEOTIDE SEQUENCE [LARGE SCALE GENOMIC DNA]</scope>
    <source>
        <strain evidence="1">4287</strain>
    </source>
</reference>
<dbReference type="EMBL" id="DS231713">
    <property type="protein sequence ID" value="KNB13811.1"/>
    <property type="molecule type" value="Genomic_DNA"/>
</dbReference>
<reference evidence="1" key="1">
    <citation type="submission" date="2007-04" db="EMBL/GenBank/DDBJ databases">
        <authorList>
            <consortium name="The Broad Institute Genome Sequencing Platform"/>
            <person name="Birren B."/>
            <person name="Lander E."/>
            <person name="Galagan J."/>
            <person name="Nusbaum C."/>
            <person name="Devon K."/>
            <person name="Ma L.-J."/>
            <person name="Jaffe D."/>
            <person name="Butler J."/>
            <person name="Alvarez P."/>
            <person name="Gnerre S."/>
            <person name="Grabherr M."/>
            <person name="Kleber M."/>
            <person name="Mauceli E."/>
            <person name="Brockman W."/>
            <person name="MacCallum I.A."/>
            <person name="Young S."/>
            <person name="LaButti K."/>
            <person name="DeCaprio D."/>
            <person name="Crawford M."/>
            <person name="Koehrsen M."/>
            <person name="Engels R."/>
            <person name="Montgomery P."/>
            <person name="Pearson M."/>
            <person name="Howarth C."/>
            <person name="Larson L."/>
            <person name="White J."/>
            <person name="O'Leary S."/>
            <person name="Kodira C."/>
            <person name="Zeng Q."/>
            <person name="Yandava C."/>
            <person name="Alvarado L."/>
            <person name="Kistler C."/>
            <person name="Shim W.-B."/>
            <person name="Kang S."/>
            <person name="Woloshuk C."/>
        </authorList>
    </citation>
    <scope>NUCLEOTIDE SEQUENCE</scope>
    <source>
        <strain evidence="1">4287</strain>
    </source>
</reference>
<dbReference type="Proteomes" id="UP000009097">
    <property type="component" value="Unassembled WGS sequence"/>
</dbReference>
<dbReference type="RefSeq" id="XP_018251856.1">
    <property type="nucleotide sequence ID" value="XM_018401260.1"/>
</dbReference>
<name>A0A0J9VSS4_FUSO4</name>
<evidence type="ECO:0000313" key="2">
    <source>
        <dbReference type="Proteomes" id="UP000009097"/>
    </source>
</evidence>
<organism evidence="1 2">
    <name type="scientific">Fusarium oxysporum f. sp. lycopersici (strain 4287 / CBS 123668 / FGSC 9935 / NRRL 34936)</name>
    <name type="common">Fusarium vascular wilt of tomato</name>
    <dbReference type="NCBI Taxonomy" id="426428"/>
    <lineage>
        <taxon>Eukaryota</taxon>
        <taxon>Fungi</taxon>
        <taxon>Dikarya</taxon>
        <taxon>Ascomycota</taxon>
        <taxon>Pezizomycotina</taxon>
        <taxon>Sordariomycetes</taxon>
        <taxon>Hypocreomycetidae</taxon>
        <taxon>Hypocreales</taxon>
        <taxon>Nectriaceae</taxon>
        <taxon>Fusarium</taxon>
        <taxon>Fusarium oxysporum species complex</taxon>
    </lineage>
</organism>
<protein>
    <submittedName>
        <fullName evidence="1">Uncharacterized protein</fullName>
    </submittedName>
</protein>
<dbReference type="KEGG" id="fox:FOXG_20934"/>
<dbReference type="AlphaFoldDB" id="A0A0J9VSS4"/>
<sequence>MNDRSQQHTKRLLAHWKALGDNLKEADRPTVTRFCLYLQIMALSLYPDYHSQGPRDLMARDEISMLQIFFERSEWLETETLDQGQTGHIIALGHGLLEASGGIKSAFWHLFDHRLSDFENQCIYGLMADADLPHHIQNIQSPAEVSIDQLYCAMLKSKLRVENRSLRLLDLSKSMKVCQNLIDGSLWQRNIARSTDGR</sequence>
<dbReference type="VEuPathDB" id="FungiDB:FOXG_20934"/>
<evidence type="ECO:0000313" key="1">
    <source>
        <dbReference type="EMBL" id="KNB13811.1"/>
    </source>
</evidence>
<gene>
    <name evidence="1" type="ORF">FOXG_20934</name>
</gene>
<proteinExistence type="predicted"/>
<accession>A0A0J9VSS4</accession>
<dbReference type="GeneID" id="28961640"/>